<comment type="function">
    <text evidence="12 14">Component of the PEX13-PEX14 docking complex, a translocon channel that specifically mediates the import of peroxisomal cargo proteins bound to PEX5 receptor. The PEX13-PEX14 docking complex forms a large import pore which can be opened to a diameter of about 9 nm. Mechanistically, PEX5 receptor along with cargo proteins associates with the PEX14 subunit of the PEX13-PEX14 docking complex in the cytosol, leading to the insertion of the receptor into the organelle membrane with the concomitant translocation of the cargo into the peroxisome matrix.</text>
</comment>
<evidence type="ECO:0000256" key="1">
    <source>
        <dbReference type="ARBA" id="ARBA00004549"/>
    </source>
</evidence>
<protein>
    <recommendedName>
        <fullName evidence="10 14">Peroxisomal membrane protein PEX14</fullName>
    </recommendedName>
    <alternativeName>
        <fullName evidence="11 14">Peroxin-14</fullName>
    </alternativeName>
</protein>
<evidence type="ECO:0000313" key="19">
    <source>
        <dbReference type="EMBL" id="KAK0586811.1"/>
    </source>
</evidence>
<evidence type="ECO:0000259" key="17">
    <source>
        <dbReference type="Pfam" id="PF17733"/>
    </source>
</evidence>
<feature type="compositionally biased region" description="Polar residues" evidence="15">
    <location>
        <begin position="468"/>
        <end position="500"/>
    </location>
</feature>
<feature type="domain" description="Peroxisomal membrane protein PEX14 central plants" evidence="18">
    <location>
        <begin position="153"/>
        <end position="272"/>
    </location>
</feature>
<keyword evidence="6" id="KW-1133">Transmembrane helix</keyword>
<dbReference type="PANTHER" id="PTHR23058">
    <property type="entry name" value="PEROXISOMAL MEMBRANE PROTEIN PEX14"/>
    <property type="match status" value="1"/>
</dbReference>
<keyword evidence="3 14" id="KW-0813">Transport</keyword>
<feature type="compositionally biased region" description="Polar residues" evidence="15">
    <location>
        <begin position="507"/>
        <end position="516"/>
    </location>
</feature>
<evidence type="ECO:0000313" key="20">
    <source>
        <dbReference type="Proteomes" id="UP001168877"/>
    </source>
</evidence>
<comment type="caution">
    <text evidence="19">The sequence shown here is derived from an EMBL/GenBank/DDBJ whole genome shotgun (WGS) entry which is preliminary data.</text>
</comment>
<dbReference type="PANTHER" id="PTHR23058:SF0">
    <property type="entry name" value="PEROXISOMAL MEMBRANE PROTEIN PEX14"/>
    <property type="match status" value="1"/>
</dbReference>
<dbReference type="FunFam" id="1.10.10.10:FF:000217">
    <property type="entry name" value="Peroxisomal membrane protein PEX14"/>
    <property type="match status" value="1"/>
</dbReference>
<feature type="compositionally biased region" description="Basic and acidic residues" evidence="15">
    <location>
        <begin position="518"/>
        <end position="528"/>
    </location>
</feature>
<comment type="subunit">
    <text evidence="13">Interacts with PEX13; forming the PEX13-PEX14 docking complex. Interacts with PEX5 (via WxxxF/Y motifs).</text>
</comment>
<dbReference type="Pfam" id="PF23020">
    <property type="entry name" value="PEX14-like_2nd"/>
    <property type="match status" value="1"/>
</dbReference>
<reference evidence="19" key="2">
    <citation type="submission" date="2023-06" db="EMBL/GenBank/DDBJ databases">
        <authorList>
            <person name="Swenson N.G."/>
            <person name="Wegrzyn J.L."/>
            <person name="Mcevoy S.L."/>
        </authorList>
    </citation>
    <scope>NUCLEOTIDE SEQUENCE</scope>
    <source>
        <strain evidence="19">NS2018</strain>
        <tissue evidence="19">Leaf</tissue>
    </source>
</reference>
<organism evidence="19 20">
    <name type="scientific">Acer saccharum</name>
    <name type="common">Sugar maple</name>
    <dbReference type="NCBI Taxonomy" id="4024"/>
    <lineage>
        <taxon>Eukaryota</taxon>
        <taxon>Viridiplantae</taxon>
        <taxon>Streptophyta</taxon>
        <taxon>Embryophyta</taxon>
        <taxon>Tracheophyta</taxon>
        <taxon>Spermatophyta</taxon>
        <taxon>Magnoliopsida</taxon>
        <taxon>eudicotyledons</taxon>
        <taxon>Gunneridae</taxon>
        <taxon>Pentapetalae</taxon>
        <taxon>rosids</taxon>
        <taxon>malvids</taxon>
        <taxon>Sapindales</taxon>
        <taxon>Sapindaceae</taxon>
        <taxon>Hippocastanoideae</taxon>
        <taxon>Acereae</taxon>
        <taxon>Acer</taxon>
    </lineage>
</organism>
<feature type="domain" description="Peroxisome membrane anchor protein Pex14p N-terminal" evidence="16">
    <location>
        <begin position="55"/>
        <end position="99"/>
    </location>
</feature>
<evidence type="ECO:0000256" key="2">
    <source>
        <dbReference type="ARBA" id="ARBA00005443"/>
    </source>
</evidence>
<dbReference type="EMBL" id="JAUESC010000382">
    <property type="protein sequence ID" value="KAK0586811.1"/>
    <property type="molecule type" value="Genomic_DNA"/>
</dbReference>
<dbReference type="InterPro" id="IPR036388">
    <property type="entry name" value="WH-like_DNA-bd_sf"/>
</dbReference>
<dbReference type="GO" id="GO:0016560">
    <property type="term" value="P:protein import into peroxisome matrix, docking"/>
    <property type="evidence" value="ECO:0007669"/>
    <property type="project" value="UniProtKB-UniRule"/>
</dbReference>
<dbReference type="InterPro" id="IPR006785">
    <property type="entry name" value="Pex14_N"/>
</dbReference>
<feature type="compositionally biased region" description="Low complexity" evidence="15">
    <location>
        <begin position="125"/>
        <end position="139"/>
    </location>
</feature>
<feature type="region of interest" description="Disordered" evidence="15">
    <location>
        <begin position="466"/>
        <end position="528"/>
    </location>
</feature>
<dbReference type="GO" id="GO:0005778">
    <property type="term" value="C:peroxisomal membrane"/>
    <property type="evidence" value="ECO:0007669"/>
    <property type="project" value="UniProtKB-SubCell"/>
</dbReference>
<evidence type="ECO:0000256" key="9">
    <source>
        <dbReference type="ARBA" id="ARBA00023140"/>
    </source>
</evidence>
<dbReference type="AlphaFoldDB" id="A0AA39VPH9"/>
<keyword evidence="5 14" id="KW-0653">Protein transport</keyword>
<feature type="region of interest" description="Disordered" evidence="15">
    <location>
        <begin position="339"/>
        <end position="379"/>
    </location>
</feature>
<evidence type="ECO:0000256" key="14">
    <source>
        <dbReference type="RuleBase" id="RU367032"/>
    </source>
</evidence>
<feature type="region of interest" description="Disordered" evidence="15">
    <location>
        <begin position="93"/>
        <end position="139"/>
    </location>
</feature>
<evidence type="ECO:0000256" key="12">
    <source>
        <dbReference type="ARBA" id="ARBA00053920"/>
    </source>
</evidence>
<dbReference type="Pfam" id="PF17733">
    <property type="entry name" value="KPWE_dom"/>
    <property type="match status" value="1"/>
</dbReference>
<evidence type="ECO:0000256" key="6">
    <source>
        <dbReference type="ARBA" id="ARBA00022989"/>
    </source>
</evidence>
<dbReference type="Gene3D" id="1.10.10.10">
    <property type="entry name" value="Winged helix-like DNA-binding domain superfamily/Winged helix DNA-binding domain"/>
    <property type="match status" value="1"/>
</dbReference>
<feature type="domain" description="Peroxisomal membrane protein PEX14-like KPWE" evidence="17">
    <location>
        <begin position="320"/>
        <end position="368"/>
    </location>
</feature>
<proteinExistence type="inferred from homology"/>
<evidence type="ECO:0000256" key="13">
    <source>
        <dbReference type="ARBA" id="ARBA00064754"/>
    </source>
</evidence>
<dbReference type="GO" id="GO:1990429">
    <property type="term" value="C:peroxisomal importomer complex"/>
    <property type="evidence" value="ECO:0007669"/>
    <property type="project" value="TreeGrafter"/>
</dbReference>
<keyword evidence="9 14" id="KW-0576">Peroxisome</keyword>
<feature type="compositionally biased region" description="Pro residues" evidence="15">
    <location>
        <begin position="1"/>
        <end position="11"/>
    </location>
</feature>
<keyword evidence="8 14" id="KW-0472">Membrane</keyword>
<dbReference type="InterPro" id="IPR025655">
    <property type="entry name" value="PEX14"/>
</dbReference>
<dbReference type="InterPro" id="IPR040554">
    <property type="entry name" value="KPWE_PEX14_dom"/>
</dbReference>
<dbReference type="GO" id="GO:0005102">
    <property type="term" value="F:signaling receptor binding"/>
    <property type="evidence" value="ECO:0007669"/>
    <property type="project" value="TreeGrafter"/>
</dbReference>
<evidence type="ECO:0000256" key="3">
    <source>
        <dbReference type="ARBA" id="ARBA00022448"/>
    </source>
</evidence>
<evidence type="ECO:0000256" key="5">
    <source>
        <dbReference type="ARBA" id="ARBA00022927"/>
    </source>
</evidence>
<evidence type="ECO:0000256" key="7">
    <source>
        <dbReference type="ARBA" id="ARBA00023010"/>
    </source>
</evidence>
<keyword evidence="4" id="KW-0812">Transmembrane</keyword>
<dbReference type="InterPro" id="IPR054154">
    <property type="entry name" value="PEX14-like_M_plants"/>
</dbReference>
<comment type="similarity">
    <text evidence="2 14">Belongs to the peroxin-14 family.</text>
</comment>
<evidence type="ECO:0000256" key="10">
    <source>
        <dbReference type="ARBA" id="ARBA00029502"/>
    </source>
</evidence>
<dbReference type="Proteomes" id="UP001168877">
    <property type="component" value="Unassembled WGS sequence"/>
</dbReference>
<evidence type="ECO:0000256" key="15">
    <source>
        <dbReference type="SAM" id="MobiDB-lite"/>
    </source>
</evidence>
<evidence type="ECO:0000259" key="18">
    <source>
        <dbReference type="Pfam" id="PF23020"/>
    </source>
</evidence>
<feature type="region of interest" description="Disordered" evidence="15">
    <location>
        <begin position="301"/>
        <end position="323"/>
    </location>
</feature>
<feature type="region of interest" description="Disordered" evidence="15">
    <location>
        <begin position="1"/>
        <end position="58"/>
    </location>
</feature>
<reference evidence="19" key="1">
    <citation type="journal article" date="2022" name="Plant J.">
        <title>Strategies of tolerance reflected in two North American maple genomes.</title>
        <authorList>
            <person name="McEvoy S.L."/>
            <person name="Sezen U.U."/>
            <person name="Trouern-Trend A."/>
            <person name="McMahon S.M."/>
            <person name="Schaberg P.G."/>
            <person name="Yang J."/>
            <person name="Wegrzyn J.L."/>
            <person name="Swenson N.G."/>
        </authorList>
    </citation>
    <scope>NUCLEOTIDE SEQUENCE</scope>
    <source>
        <strain evidence="19">NS2018</strain>
    </source>
</reference>
<accession>A0AA39VPH9</accession>
<comment type="subcellular location">
    <subcellularLocation>
        <location evidence="1">Peroxisome membrane</location>
        <topology evidence="1">Single-pass membrane protein</topology>
    </subcellularLocation>
</comment>
<feature type="compositionally biased region" description="Polar residues" evidence="15">
    <location>
        <begin position="105"/>
        <end position="124"/>
    </location>
</feature>
<keyword evidence="7" id="KW-0811">Translocation</keyword>
<evidence type="ECO:0000259" key="16">
    <source>
        <dbReference type="Pfam" id="PF04695"/>
    </source>
</evidence>
<evidence type="ECO:0000256" key="11">
    <source>
        <dbReference type="ARBA" id="ARBA00029691"/>
    </source>
</evidence>
<feature type="compositionally biased region" description="Low complexity" evidence="15">
    <location>
        <begin position="305"/>
        <end position="322"/>
    </location>
</feature>
<evidence type="ECO:0000256" key="4">
    <source>
        <dbReference type="ARBA" id="ARBA00022692"/>
    </source>
</evidence>
<keyword evidence="20" id="KW-1185">Reference proteome</keyword>
<name>A0AA39VPH9_ACESA</name>
<evidence type="ECO:0000256" key="8">
    <source>
        <dbReference type="ARBA" id="ARBA00023136"/>
    </source>
</evidence>
<gene>
    <name evidence="19" type="ORF">LWI29_012694</name>
</gene>
<dbReference type="Pfam" id="PF04695">
    <property type="entry name" value="Pex14_N"/>
    <property type="match status" value="1"/>
</dbReference>
<sequence length="528" mass="57668">MATVSPAPPNPTAEDPPTSASEIVQPKNEVQQDSQAEAPKPISEPSVFKNSEPMREDQVQNAVKFLSHPKVRGSPVMYRRSFLEKKGLTKEEIDEAFRRVPDPSPSAQATSTNQDRQVKPSSNIQPQAPTQALQTAAAAPTGAISPGGSLMLSRFHWYHAVCAVGLLAVSGAGTAVLIKNSFVPRLKSWIRKVVLEDENDIVKKTDAKPSLAEEAAAAAKAAAAAAADVAKASQEMLNSKNNEKRYFEEFMSLLDVQVQEMKSMNIAIRKLEGQSNYSGKATIANQEDHRVSMTNVKVDFDSRSVRSSSPPAPVEPSVTPHPKSYMDIMAMVQRGEKPSNIRDINDQPPNPNQHLSSSRLAPRSKPWEFGQAQNGSSHVLQSEVSAEGLNYMVQDDGLNHQLDNESSVPWWQRKNVRISEVENEDELKSGPNGAQTHELPVRRTWVPPQPPPVAMAEAAEAIQRLKPSVQNEQLAGDQSVSRPSDVTNELQRITKLSETGSAEEINGGSSVLNSSEIQEEKEQFSEAN</sequence>